<reference evidence="4" key="2">
    <citation type="submission" date="2021-04" db="EMBL/GenBank/DDBJ databases">
        <authorList>
            <person name="Gilroy R."/>
        </authorList>
    </citation>
    <scope>NUCLEOTIDE SEQUENCE</scope>
    <source>
        <strain evidence="4">CHK195-9823</strain>
    </source>
</reference>
<protein>
    <submittedName>
        <fullName evidence="4">DUF4445 domain-containing protein</fullName>
    </submittedName>
</protein>
<evidence type="ECO:0000259" key="1">
    <source>
        <dbReference type="Pfam" id="PF14574"/>
    </source>
</evidence>
<dbReference type="InterPro" id="IPR040506">
    <property type="entry name" value="RACo_linker"/>
</dbReference>
<evidence type="ECO:0000313" key="5">
    <source>
        <dbReference type="Proteomes" id="UP000886814"/>
    </source>
</evidence>
<evidence type="ECO:0000259" key="3">
    <source>
        <dbReference type="Pfam" id="PF17651"/>
    </source>
</evidence>
<feature type="domain" description="RACo linker region" evidence="2">
    <location>
        <begin position="12"/>
        <end position="86"/>
    </location>
</feature>
<dbReference type="InterPro" id="IPR027980">
    <property type="entry name" value="RACo_C"/>
</dbReference>
<evidence type="ECO:0000313" key="4">
    <source>
        <dbReference type="EMBL" id="HIV37836.1"/>
    </source>
</evidence>
<accession>A0A9D1PBT5</accession>
<dbReference type="AlphaFoldDB" id="A0A9D1PBT5"/>
<dbReference type="PANTHER" id="PTHR42895:SF1">
    <property type="entry name" value="IRON-SULFUR CLUSTER PROTEIN"/>
    <property type="match status" value="1"/>
</dbReference>
<dbReference type="PANTHER" id="PTHR42895">
    <property type="entry name" value="IRON-SULFUR CLUSTER-BINDING PROTEIN-RELATED"/>
    <property type="match status" value="1"/>
</dbReference>
<sequence>MAIENITEGWSRKIYLELTPPSPEDNVSDQERIRRALREEYGEVGCSLQVLRKLYPLCSQADWKITVLLVWNGKSWELTDIEPGNTIGEHYGICVDLGSTTLAGELVDMNTGKVLCQKSVFNHQIAYGEDILTRIFYGKDDPKKLEEIRQATVDSFLELFEKMEQDTGISGKQCASMVIAGNTTMIHFLFGLDAFCVFSSPYAVRTLKPDCYRAKDMGFPLKGYVYCYPGQANYLGGDILSGIAETEIYKQEELSVFLDIGTNGELVIGNKDFLVAGAGAAGPALEGGVVKTGMRAEPGAVDRVHIENGQVNIHVIGETEAKGICGSGIVDLLAEMFLNGWIDVRGRYVEEASEKIREVDGELAAEYAPGLFFFQKDIEEFLKTKAAAGIMVEYMMGEVGLEMKDIGRFYVAGAFGTHISKEAGVTVGLYPDIPRDKIILPGNSSLSGARKMLLNRKLKEEIEEVLDKMTYIQFGAVDNFLHIMVAAEAIPHTDIRRYPSVEKELKKRGLL</sequence>
<evidence type="ECO:0000259" key="2">
    <source>
        <dbReference type="Pfam" id="PF17650"/>
    </source>
</evidence>
<dbReference type="Pfam" id="PF17650">
    <property type="entry name" value="RACo_linker"/>
    <property type="match status" value="1"/>
</dbReference>
<dbReference type="Gene3D" id="3.30.420.480">
    <property type="entry name" value="Domain of unknown function (DUF4445)"/>
    <property type="match status" value="1"/>
</dbReference>
<dbReference type="Pfam" id="PF14574">
    <property type="entry name" value="RACo_C_ter"/>
    <property type="match status" value="1"/>
</dbReference>
<dbReference type="InterPro" id="IPR041414">
    <property type="entry name" value="Raco-like_middle"/>
</dbReference>
<dbReference type="EMBL" id="DXIQ01000011">
    <property type="protein sequence ID" value="HIV37836.1"/>
    <property type="molecule type" value="Genomic_DNA"/>
</dbReference>
<organism evidence="4 5">
    <name type="scientific">Candidatus Blautia stercorigallinarum</name>
    <dbReference type="NCBI Taxonomy" id="2838501"/>
    <lineage>
        <taxon>Bacteria</taxon>
        <taxon>Bacillati</taxon>
        <taxon>Bacillota</taxon>
        <taxon>Clostridia</taxon>
        <taxon>Lachnospirales</taxon>
        <taxon>Lachnospiraceae</taxon>
        <taxon>Blautia</taxon>
    </lineage>
</organism>
<comment type="caution">
    <text evidence="4">The sequence shown here is derived from an EMBL/GenBank/DDBJ whole genome shotgun (WGS) entry which is preliminary data.</text>
</comment>
<name>A0A9D1PBT5_9FIRM</name>
<dbReference type="Proteomes" id="UP000886814">
    <property type="component" value="Unassembled WGS sequence"/>
</dbReference>
<gene>
    <name evidence="4" type="ORF">H9747_02375</name>
</gene>
<proteinExistence type="predicted"/>
<dbReference type="Pfam" id="PF17651">
    <property type="entry name" value="Raco_middle"/>
    <property type="match status" value="1"/>
</dbReference>
<feature type="domain" description="RACo C-terminal" evidence="1">
    <location>
        <begin position="253"/>
        <end position="501"/>
    </location>
</feature>
<dbReference type="InterPro" id="IPR042259">
    <property type="entry name" value="Raco-like_middle_sf"/>
</dbReference>
<feature type="domain" description="RACo-like middle region" evidence="3">
    <location>
        <begin position="91"/>
        <end position="251"/>
    </location>
</feature>
<reference evidence="4" key="1">
    <citation type="journal article" date="2021" name="PeerJ">
        <title>Extensive microbial diversity within the chicken gut microbiome revealed by metagenomics and culture.</title>
        <authorList>
            <person name="Gilroy R."/>
            <person name="Ravi A."/>
            <person name="Getino M."/>
            <person name="Pursley I."/>
            <person name="Horton D.L."/>
            <person name="Alikhan N.F."/>
            <person name="Baker D."/>
            <person name="Gharbi K."/>
            <person name="Hall N."/>
            <person name="Watson M."/>
            <person name="Adriaenssens E.M."/>
            <person name="Foster-Nyarko E."/>
            <person name="Jarju S."/>
            <person name="Secka A."/>
            <person name="Antonio M."/>
            <person name="Oren A."/>
            <person name="Chaudhuri R.R."/>
            <person name="La Ragione R."/>
            <person name="Hildebrand F."/>
            <person name="Pallen M.J."/>
        </authorList>
    </citation>
    <scope>NUCLEOTIDE SEQUENCE</scope>
    <source>
        <strain evidence="4">CHK195-9823</strain>
    </source>
</reference>
<dbReference type="Gene3D" id="3.10.20.880">
    <property type="match status" value="1"/>
</dbReference>
<dbReference type="InterPro" id="IPR052911">
    <property type="entry name" value="Corrinoid_activation_enz"/>
</dbReference>